<keyword evidence="3" id="KW-1185">Reference proteome</keyword>
<dbReference type="CDD" id="cd00063">
    <property type="entry name" value="FN3"/>
    <property type="match status" value="1"/>
</dbReference>
<reference evidence="2" key="1">
    <citation type="submission" date="2021-03" db="EMBL/GenBank/DDBJ databases">
        <title>Taxonomic study of Clostridium polyendosporum from meadow-gley soil under rice.</title>
        <authorList>
            <person name="Kobayashi H."/>
            <person name="Tanizawa Y."/>
            <person name="Yagura M."/>
        </authorList>
    </citation>
    <scope>NUCLEOTIDE SEQUENCE</scope>
    <source>
        <strain evidence="2">JCM 30710</strain>
    </source>
</reference>
<dbReference type="InterPro" id="IPR003961">
    <property type="entry name" value="FN3_dom"/>
</dbReference>
<accession>A0A919VD54</accession>
<protein>
    <recommendedName>
        <fullName evidence="1">DUF4434 domain-containing protein</fullName>
    </recommendedName>
</protein>
<evidence type="ECO:0000313" key="3">
    <source>
        <dbReference type="Proteomes" id="UP000679179"/>
    </source>
</evidence>
<dbReference type="Gene3D" id="3.20.20.80">
    <property type="entry name" value="Glycosidases"/>
    <property type="match status" value="1"/>
</dbReference>
<dbReference type="Pfam" id="PF14488">
    <property type="entry name" value="DUF4434"/>
    <property type="match status" value="1"/>
</dbReference>
<dbReference type="InterPro" id="IPR017853">
    <property type="entry name" value="GH"/>
</dbReference>
<name>A0A919VD54_9CLOT</name>
<proteinExistence type="predicted"/>
<dbReference type="EMBL" id="BOPZ01000002">
    <property type="protein sequence ID" value="GIM27629.1"/>
    <property type="molecule type" value="Genomic_DNA"/>
</dbReference>
<feature type="domain" description="DUF4434" evidence="1">
    <location>
        <begin position="10"/>
        <end position="299"/>
    </location>
</feature>
<dbReference type="AlphaFoldDB" id="A0A919VD54"/>
<dbReference type="InterPro" id="IPR013783">
    <property type="entry name" value="Ig-like_fold"/>
</dbReference>
<evidence type="ECO:0000313" key="2">
    <source>
        <dbReference type="EMBL" id="GIM27629.1"/>
    </source>
</evidence>
<comment type="caution">
    <text evidence="2">The sequence shown here is derived from an EMBL/GenBank/DDBJ whole genome shotgun (WGS) entry which is preliminary data.</text>
</comment>
<dbReference type="Proteomes" id="UP000679179">
    <property type="component" value="Unassembled WGS sequence"/>
</dbReference>
<dbReference type="SUPFAM" id="SSF51445">
    <property type="entry name" value="(Trans)glycosidases"/>
    <property type="match status" value="1"/>
</dbReference>
<organism evidence="2 3">
    <name type="scientific">Clostridium polyendosporum</name>
    <dbReference type="NCBI Taxonomy" id="69208"/>
    <lineage>
        <taxon>Bacteria</taxon>
        <taxon>Bacillati</taxon>
        <taxon>Bacillota</taxon>
        <taxon>Clostridia</taxon>
        <taxon>Eubacteriales</taxon>
        <taxon>Clostridiaceae</taxon>
        <taxon>Clostridium</taxon>
    </lineage>
</organism>
<sequence length="442" mass="51534">MCTNKSYPIVDGSFIQSDMVYTWDDSMWLKEFGYLKEANMHYVVIMGASVTEGDTIKTIYPTKISRGAMKYDGINVIDSFLRNAEKVGMKTFLGINFNGDWWKKHANDPAWLYAQMERGNLVADELFSLYHSKYPNAFYGWYWMYEVDNLNFRTEGQLNVLAKAININLKYLREKNERLPVLISPFMNSKFSTPEQYAESWAYILKNTELGRGDIFCPQDSVGSGGINVDEVEKWFSELKKAVNTKPGLLFWANNENFDQRDWSSATLDRFIKQLQFTDPYVTNHITFAYSHYYSPNNIHYGFHKTYLKYVNNGILEKSCPTAPKNLKLKVIDKSKVLLSWEQSEDNIGIYGYEVYRDAKLIYSSKRQRVYGGAKEDISTKYLDSLRVGYTRIKYIYKLRAFDFAGNFSEFSKEAEIAVEGSLWNRLKQCFKSIRQIFSKKM</sequence>
<dbReference type="SUPFAM" id="SSF49265">
    <property type="entry name" value="Fibronectin type III"/>
    <property type="match status" value="1"/>
</dbReference>
<gene>
    <name evidence="2" type="ORF">CPJCM30710_02950</name>
</gene>
<dbReference type="InterPro" id="IPR036116">
    <property type="entry name" value="FN3_sf"/>
</dbReference>
<dbReference type="RefSeq" id="WP_212902389.1">
    <property type="nucleotide sequence ID" value="NZ_BOPZ01000002.1"/>
</dbReference>
<dbReference type="InterPro" id="IPR027849">
    <property type="entry name" value="DUF4434"/>
</dbReference>
<dbReference type="Gene3D" id="2.60.40.10">
    <property type="entry name" value="Immunoglobulins"/>
    <property type="match status" value="1"/>
</dbReference>
<evidence type="ECO:0000259" key="1">
    <source>
        <dbReference type="Pfam" id="PF14488"/>
    </source>
</evidence>